<reference evidence="2 3" key="1">
    <citation type="journal article" date="2016" name="Int. J. Syst. Evol. Microbiol.">
        <title>Panacibacter ginsenosidivorans gen. nov., sp. nov., with ginsenoside converting activity isolated from soil of a ginseng field.</title>
        <authorList>
            <person name="Siddiqi M.Z."/>
            <person name="Muhammad Shafi S."/>
            <person name="Choi K.D."/>
            <person name="Im W.T."/>
        </authorList>
    </citation>
    <scope>NUCLEOTIDE SEQUENCE [LARGE SCALE GENOMIC DNA]</scope>
    <source>
        <strain evidence="2 3">Gsoil1550</strain>
    </source>
</reference>
<organism evidence="2 3">
    <name type="scientific">Panacibacter ginsenosidivorans</name>
    <dbReference type="NCBI Taxonomy" id="1813871"/>
    <lineage>
        <taxon>Bacteria</taxon>
        <taxon>Pseudomonadati</taxon>
        <taxon>Bacteroidota</taxon>
        <taxon>Chitinophagia</taxon>
        <taxon>Chitinophagales</taxon>
        <taxon>Chitinophagaceae</taxon>
        <taxon>Panacibacter</taxon>
    </lineage>
</organism>
<keyword evidence="3" id="KW-1185">Reference proteome</keyword>
<dbReference type="RefSeq" id="WP_147189378.1">
    <property type="nucleotide sequence ID" value="NZ_CP042435.1"/>
</dbReference>
<protein>
    <submittedName>
        <fullName evidence="2">Uncharacterized protein</fullName>
    </submittedName>
</protein>
<dbReference type="KEGG" id="pgin:FRZ67_09820"/>
<evidence type="ECO:0000313" key="2">
    <source>
        <dbReference type="EMBL" id="QEC67571.1"/>
    </source>
</evidence>
<proteinExistence type="predicted"/>
<feature type="compositionally biased region" description="Polar residues" evidence="1">
    <location>
        <begin position="11"/>
        <end position="23"/>
    </location>
</feature>
<dbReference type="Proteomes" id="UP000321533">
    <property type="component" value="Chromosome"/>
</dbReference>
<sequence>MCNCGKKRNEYSQQSNVAATQPKPQMIPAMQQNTNSVFEYTGKTALTVMGSITGRRYRFNRPGDMQSIDPRDAAGMMAVPVLQRR</sequence>
<dbReference type="EMBL" id="CP042435">
    <property type="protein sequence ID" value="QEC67571.1"/>
    <property type="molecule type" value="Genomic_DNA"/>
</dbReference>
<dbReference type="AlphaFoldDB" id="A0A5B8V9N8"/>
<evidence type="ECO:0000256" key="1">
    <source>
        <dbReference type="SAM" id="MobiDB-lite"/>
    </source>
</evidence>
<evidence type="ECO:0000313" key="3">
    <source>
        <dbReference type="Proteomes" id="UP000321533"/>
    </source>
</evidence>
<feature type="region of interest" description="Disordered" evidence="1">
    <location>
        <begin position="1"/>
        <end position="25"/>
    </location>
</feature>
<name>A0A5B8V9N8_9BACT</name>
<accession>A0A5B8V9N8</accession>
<dbReference type="OrthoDB" id="679299at2"/>
<gene>
    <name evidence="2" type="ORF">FRZ67_09820</name>
</gene>